<reference evidence="1 2" key="1">
    <citation type="submission" date="2019-10" db="EMBL/GenBank/DDBJ databases">
        <title>Assembly and Annotation for the nematode Trichostrongylus colubriformis.</title>
        <authorList>
            <person name="Martin J."/>
        </authorList>
    </citation>
    <scope>NUCLEOTIDE SEQUENCE [LARGE SCALE GENOMIC DNA]</scope>
    <source>
        <strain evidence="1">G859</strain>
        <tissue evidence="1">Whole worm</tissue>
    </source>
</reference>
<dbReference type="EMBL" id="WIXE01017953">
    <property type="protein sequence ID" value="KAK5971300.1"/>
    <property type="molecule type" value="Genomic_DNA"/>
</dbReference>
<organism evidence="1 2">
    <name type="scientific">Trichostrongylus colubriformis</name>
    <name type="common">Black scour worm</name>
    <dbReference type="NCBI Taxonomy" id="6319"/>
    <lineage>
        <taxon>Eukaryota</taxon>
        <taxon>Metazoa</taxon>
        <taxon>Ecdysozoa</taxon>
        <taxon>Nematoda</taxon>
        <taxon>Chromadorea</taxon>
        <taxon>Rhabditida</taxon>
        <taxon>Rhabditina</taxon>
        <taxon>Rhabditomorpha</taxon>
        <taxon>Strongyloidea</taxon>
        <taxon>Trichostrongylidae</taxon>
        <taxon>Trichostrongylus</taxon>
    </lineage>
</organism>
<dbReference type="AlphaFoldDB" id="A0AAN8F6K4"/>
<evidence type="ECO:0000313" key="2">
    <source>
        <dbReference type="Proteomes" id="UP001331761"/>
    </source>
</evidence>
<dbReference type="Proteomes" id="UP001331761">
    <property type="component" value="Unassembled WGS sequence"/>
</dbReference>
<comment type="caution">
    <text evidence="1">The sequence shown here is derived from an EMBL/GenBank/DDBJ whole genome shotgun (WGS) entry which is preliminary data.</text>
</comment>
<evidence type="ECO:0000313" key="1">
    <source>
        <dbReference type="EMBL" id="KAK5971300.1"/>
    </source>
</evidence>
<protein>
    <submittedName>
        <fullName evidence="1">Uncharacterized protein</fullName>
    </submittedName>
</protein>
<accession>A0AAN8F6K4</accession>
<proteinExistence type="predicted"/>
<keyword evidence="2" id="KW-1185">Reference proteome</keyword>
<name>A0AAN8F6K4_TRICO</name>
<feature type="non-terminal residue" evidence="1">
    <location>
        <position position="1"/>
    </location>
</feature>
<gene>
    <name evidence="1" type="ORF">GCK32_020080</name>
</gene>
<sequence>DSSVTDQRSEWIGYSSGAFGKQPYHINNLSGQYCYIPEISRRRMAVSFSPVEVTRSDIISSCQLPHLSRKILSVASSEYFATMHQTILFHRSSSYRIMIDCSNQ</sequence>